<organism evidence="5 6">
    <name type="scientific">Spinactinospora alkalitolerans</name>
    <dbReference type="NCBI Taxonomy" id="687207"/>
    <lineage>
        <taxon>Bacteria</taxon>
        <taxon>Bacillati</taxon>
        <taxon>Actinomycetota</taxon>
        <taxon>Actinomycetes</taxon>
        <taxon>Streptosporangiales</taxon>
        <taxon>Nocardiopsidaceae</taxon>
        <taxon>Spinactinospora</taxon>
    </lineage>
</organism>
<protein>
    <submittedName>
        <fullName evidence="5">FMN reductase</fullName>
        <ecNumber evidence="5">1.5.1.38</ecNumber>
    </submittedName>
</protein>
<sequence length="192" mass="20149">MSPTRYVLRPHGRSHQEISMTRITVLIGAPEARSAVRTAAVHAADTVSAYTDIDAASAEVIDLAELGPALLAATPGSDVTDALNRVRDSDVLLVATPQTHGSYTGLLKVFLDRLPELGLGHTVALPMAVVGDLRNGRNVEDDLRVLLSDLGAWVAEPALLLAHSELAEPLSVITAWAEVAAPALNQALAVSV</sequence>
<evidence type="ECO:0000256" key="2">
    <source>
        <dbReference type="ARBA" id="ARBA00022643"/>
    </source>
</evidence>
<name>A0A852U2F4_9ACTN</name>
<dbReference type="EC" id="1.5.1.38" evidence="5"/>
<dbReference type="Proteomes" id="UP000589036">
    <property type="component" value="Unassembled WGS sequence"/>
</dbReference>
<dbReference type="Pfam" id="PF03358">
    <property type="entry name" value="FMN_red"/>
    <property type="match status" value="1"/>
</dbReference>
<evidence type="ECO:0000259" key="4">
    <source>
        <dbReference type="Pfam" id="PF03358"/>
    </source>
</evidence>
<accession>A0A852U2F4</accession>
<comment type="caution">
    <text evidence="5">The sequence shown here is derived from an EMBL/GenBank/DDBJ whole genome shotgun (WGS) entry which is preliminary data.</text>
</comment>
<dbReference type="GO" id="GO:0052873">
    <property type="term" value="F:FMN reductase (NADPH) activity"/>
    <property type="evidence" value="ECO:0007669"/>
    <property type="project" value="UniProtKB-EC"/>
</dbReference>
<dbReference type="SUPFAM" id="SSF52218">
    <property type="entry name" value="Flavoproteins"/>
    <property type="match status" value="1"/>
</dbReference>
<dbReference type="AlphaFoldDB" id="A0A852U2F4"/>
<evidence type="ECO:0000313" key="6">
    <source>
        <dbReference type="Proteomes" id="UP000589036"/>
    </source>
</evidence>
<evidence type="ECO:0000313" key="5">
    <source>
        <dbReference type="EMBL" id="NYE49592.1"/>
    </source>
</evidence>
<evidence type="ECO:0000256" key="1">
    <source>
        <dbReference type="ARBA" id="ARBA00022630"/>
    </source>
</evidence>
<reference evidence="5 6" key="1">
    <citation type="submission" date="2020-07" db="EMBL/GenBank/DDBJ databases">
        <title>Sequencing the genomes of 1000 actinobacteria strains.</title>
        <authorList>
            <person name="Klenk H.-P."/>
        </authorList>
    </citation>
    <scope>NUCLEOTIDE SEQUENCE [LARGE SCALE GENOMIC DNA]</scope>
    <source>
        <strain evidence="5 6">CXB654</strain>
    </source>
</reference>
<evidence type="ECO:0000256" key="3">
    <source>
        <dbReference type="ARBA" id="ARBA00023002"/>
    </source>
</evidence>
<dbReference type="InterPro" id="IPR029039">
    <property type="entry name" value="Flavoprotein-like_sf"/>
</dbReference>
<feature type="domain" description="NADPH-dependent FMN reductase-like" evidence="4">
    <location>
        <begin position="21"/>
        <end position="161"/>
    </location>
</feature>
<proteinExistence type="predicted"/>
<dbReference type="EMBL" id="JACCCC010000001">
    <property type="protein sequence ID" value="NYE49592.1"/>
    <property type="molecule type" value="Genomic_DNA"/>
</dbReference>
<keyword evidence="2" id="KW-0288">FMN</keyword>
<dbReference type="InterPro" id="IPR005025">
    <property type="entry name" value="FMN_Rdtase-like_dom"/>
</dbReference>
<dbReference type="PANTHER" id="PTHR43408">
    <property type="entry name" value="FMN REDUCTASE (NADPH)"/>
    <property type="match status" value="1"/>
</dbReference>
<keyword evidence="3 5" id="KW-0560">Oxidoreductase</keyword>
<dbReference type="PANTHER" id="PTHR43408:SF2">
    <property type="entry name" value="FMN REDUCTASE (NADPH)"/>
    <property type="match status" value="1"/>
</dbReference>
<keyword evidence="6" id="KW-1185">Reference proteome</keyword>
<keyword evidence="1" id="KW-0285">Flavoprotein</keyword>
<dbReference type="Gene3D" id="3.40.50.360">
    <property type="match status" value="1"/>
</dbReference>
<gene>
    <name evidence="5" type="ORF">HDA32_004712</name>
</gene>
<dbReference type="InterPro" id="IPR051814">
    <property type="entry name" value="NAD(P)H-dep_FMN_reductase"/>
</dbReference>